<feature type="domain" description="Archease" evidence="5">
    <location>
        <begin position="9"/>
        <end position="143"/>
    </location>
</feature>
<keyword evidence="7" id="KW-1185">Reference proteome</keyword>
<dbReference type="Pfam" id="PF01951">
    <property type="entry name" value="Archease"/>
    <property type="match status" value="1"/>
</dbReference>
<organism evidence="6 7">
    <name type="scientific">Methylococcus geothermalis</name>
    <dbReference type="NCBI Taxonomy" id="2681310"/>
    <lineage>
        <taxon>Bacteria</taxon>
        <taxon>Pseudomonadati</taxon>
        <taxon>Pseudomonadota</taxon>
        <taxon>Gammaproteobacteria</taxon>
        <taxon>Methylococcales</taxon>
        <taxon>Methylococcaceae</taxon>
        <taxon>Methylococcus</taxon>
    </lineage>
</organism>
<evidence type="ECO:0000313" key="7">
    <source>
        <dbReference type="Proteomes" id="UP000503004"/>
    </source>
</evidence>
<keyword evidence="4" id="KW-0106">Calcium</keyword>
<dbReference type="GO" id="GO:0046872">
    <property type="term" value="F:metal ion binding"/>
    <property type="evidence" value="ECO:0007669"/>
    <property type="project" value="UniProtKB-KW"/>
</dbReference>
<dbReference type="RefSeq" id="WP_169601387.1">
    <property type="nucleotide sequence ID" value="NZ_CP046565.1"/>
</dbReference>
<keyword evidence="2" id="KW-0819">tRNA processing</keyword>
<evidence type="ECO:0000313" key="6">
    <source>
        <dbReference type="EMBL" id="QJD28643.1"/>
    </source>
</evidence>
<comment type="similarity">
    <text evidence="1">Belongs to the archease family.</text>
</comment>
<protein>
    <submittedName>
        <fullName evidence="6">Archease</fullName>
    </submittedName>
</protein>
<dbReference type="InterPro" id="IPR023572">
    <property type="entry name" value="Archease_dom"/>
</dbReference>
<keyword evidence="3" id="KW-0479">Metal-binding</keyword>
<proteinExistence type="inferred from homology"/>
<gene>
    <name evidence="6" type="ORF">GNH96_00785</name>
</gene>
<dbReference type="SUPFAM" id="SSF69819">
    <property type="entry name" value="MTH1598-like"/>
    <property type="match status" value="1"/>
</dbReference>
<dbReference type="EMBL" id="CP046565">
    <property type="protein sequence ID" value="QJD28643.1"/>
    <property type="molecule type" value="Genomic_DNA"/>
</dbReference>
<dbReference type="PANTHER" id="PTHR12682">
    <property type="entry name" value="ARCHEASE"/>
    <property type="match status" value="1"/>
</dbReference>
<dbReference type="KEGG" id="metu:GNH96_00785"/>
<accession>A0A858Q4A7</accession>
<dbReference type="Proteomes" id="UP000503004">
    <property type="component" value="Chromosome"/>
</dbReference>
<dbReference type="GO" id="GO:0008033">
    <property type="term" value="P:tRNA processing"/>
    <property type="evidence" value="ECO:0007669"/>
    <property type="project" value="UniProtKB-KW"/>
</dbReference>
<evidence type="ECO:0000259" key="5">
    <source>
        <dbReference type="Pfam" id="PF01951"/>
    </source>
</evidence>
<sequence>MTDSDSARWEHFEHMADIGVRGFGATPAEAFAQAALALSAVVCDPASIRETEKVEVECEAADLELALADWLNALIYEMAVRGMVFGRFQVDIANDRLKGIAWGEPLDLQRHRPAVEIKGATYTELKVAREAGGLWRAQCVVDV</sequence>
<evidence type="ECO:0000256" key="4">
    <source>
        <dbReference type="ARBA" id="ARBA00022837"/>
    </source>
</evidence>
<dbReference type="Gene3D" id="3.55.10.10">
    <property type="entry name" value="Archease domain"/>
    <property type="match status" value="1"/>
</dbReference>
<dbReference type="AlphaFoldDB" id="A0A858Q4A7"/>
<evidence type="ECO:0000256" key="2">
    <source>
        <dbReference type="ARBA" id="ARBA00022694"/>
    </source>
</evidence>
<dbReference type="PANTHER" id="PTHR12682:SF11">
    <property type="entry name" value="PROTEIN ARCHEASE"/>
    <property type="match status" value="1"/>
</dbReference>
<evidence type="ECO:0000256" key="3">
    <source>
        <dbReference type="ARBA" id="ARBA00022723"/>
    </source>
</evidence>
<dbReference type="InterPro" id="IPR002804">
    <property type="entry name" value="Archease"/>
</dbReference>
<dbReference type="InterPro" id="IPR036820">
    <property type="entry name" value="Archease_dom_sf"/>
</dbReference>
<reference evidence="7" key="1">
    <citation type="submission" date="2019-12" db="EMBL/GenBank/DDBJ databases">
        <authorList>
            <person name="Awala S.I."/>
            <person name="Rhee S.K."/>
        </authorList>
    </citation>
    <scope>NUCLEOTIDE SEQUENCE [LARGE SCALE GENOMIC DNA]</scope>
    <source>
        <strain evidence="7">IM1</strain>
    </source>
</reference>
<name>A0A858Q4A7_9GAMM</name>
<evidence type="ECO:0000256" key="1">
    <source>
        <dbReference type="ARBA" id="ARBA00007963"/>
    </source>
</evidence>